<dbReference type="AlphaFoldDB" id="A0A6H5H8S4"/>
<evidence type="ECO:0000256" key="2">
    <source>
        <dbReference type="ARBA" id="ARBA00004651"/>
    </source>
</evidence>
<dbReference type="OrthoDB" id="5867527at2759"/>
<dbReference type="Pfam" id="PF00876">
    <property type="entry name" value="Innexin"/>
    <property type="match status" value="1"/>
</dbReference>
<keyword evidence="9 12" id="KW-0406">Ion transport</keyword>
<keyword evidence="8 12" id="KW-1133">Transmembrane helix</keyword>
<comment type="similarity">
    <text evidence="12">Belongs to the pannexin family.</text>
</comment>
<dbReference type="PROSITE" id="PS51013">
    <property type="entry name" value="PANNEXIN"/>
    <property type="match status" value="1"/>
</dbReference>
<proteinExistence type="inferred from homology"/>
<protein>
    <recommendedName>
        <fullName evidence="12">Innexin</fullName>
    </recommendedName>
</protein>
<keyword evidence="6" id="KW-0303">Gap junction</keyword>
<dbReference type="PRINTS" id="PR01262">
    <property type="entry name" value="INNEXIN"/>
</dbReference>
<sequence length="668" mass="75805">MKPILKLTMTQKLIVKFEVKLIMKQKVKLITLPPKSRLLTSQGIPNLRAMPRRNNLYAMIGFAPTGSYAPGWPRPVTACCRGYKMKIFRRGLAPPPPLLPPPHLPLHPPLPLLLFSCSSACGDAKGCGAALAHYHDPTEQRTGSRDFRDVPRGRIPGARGSEWTIVIVLKSRIGTELQKKFLLIHFNTESLPEQVTVSHSKLVPMRSEVDVCGARTGSPTWTRETRGLVHVIGIGKAVRSNWELLPNRATLIRFKTRLWQNRLRPAAPGQPDLRIGIKDYFLTQEAQEDRRSSELKPLFGRPLSASSGDLDPILLSLVLNCSDKTSFCASQERPEAIRAPLLMGCSLVVTATQYVGNPIQCIVNGLPTHPINTYCWITSTYTMPDAFQRQVGVEVAHPGVSNDFNNEDAKKYYTYYQWVCFVLFFQACLCYVPKVLWDNWEGGLINALVNGLNMGLCPEETKCEKKKVVTDYFLSHIKRHNTYAVRYWFCEALCLVNIIGQLYLMNRFFDGEFMSYGLRVMTFSEQSQEERVDPMVYVFPRVTKCTFHKFGPSGTIQKHDSLCILPLNIVNEKTYILIWFWFIILATLLTLLVVYRVVILLLPGIRPALFRARNRMVPMSVAEDLARHTDVGDWWVLYMLGRNMDPLIFKEVVLDLSKKIQTAASNIQ</sequence>
<evidence type="ECO:0000256" key="7">
    <source>
        <dbReference type="ARBA" id="ARBA00022949"/>
    </source>
</evidence>
<name>A0A6H5H8S4_9HEMI</name>
<dbReference type="GO" id="GO:0005243">
    <property type="term" value="F:gap junction channel activity"/>
    <property type="evidence" value="ECO:0007669"/>
    <property type="project" value="TreeGrafter"/>
</dbReference>
<dbReference type="GO" id="GO:0005921">
    <property type="term" value="C:gap junction"/>
    <property type="evidence" value="ECO:0007669"/>
    <property type="project" value="UniProtKB-SubCell"/>
</dbReference>
<evidence type="ECO:0000256" key="12">
    <source>
        <dbReference type="RuleBase" id="RU010713"/>
    </source>
</evidence>
<evidence type="ECO:0000256" key="1">
    <source>
        <dbReference type="ARBA" id="ARBA00004610"/>
    </source>
</evidence>
<evidence type="ECO:0000256" key="3">
    <source>
        <dbReference type="ARBA" id="ARBA00022448"/>
    </source>
</evidence>
<evidence type="ECO:0000313" key="13">
    <source>
        <dbReference type="EMBL" id="CAB0012776.1"/>
    </source>
</evidence>
<evidence type="ECO:0000256" key="10">
    <source>
        <dbReference type="ARBA" id="ARBA00023136"/>
    </source>
</evidence>
<dbReference type="GO" id="GO:0034220">
    <property type="term" value="P:monoatomic ion transmembrane transport"/>
    <property type="evidence" value="ECO:0007669"/>
    <property type="project" value="UniProtKB-KW"/>
</dbReference>
<evidence type="ECO:0000256" key="4">
    <source>
        <dbReference type="ARBA" id="ARBA00022475"/>
    </source>
</evidence>
<evidence type="ECO:0000256" key="5">
    <source>
        <dbReference type="ARBA" id="ARBA00022692"/>
    </source>
</evidence>
<feature type="transmembrane region" description="Helical" evidence="12">
    <location>
        <begin position="485"/>
        <end position="504"/>
    </location>
</feature>
<comment type="function">
    <text evidence="12">Structural component of the gap junctions.</text>
</comment>
<dbReference type="EMBL" id="CADCXU010025639">
    <property type="protein sequence ID" value="CAB0012776.1"/>
    <property type="molecule type" value="Genomic_DNA"/>
</dbReference>
<keyword evidence="3 12" id="KW-0813">Transport</keyword>
<keyword evidence="5 12" id="KW-0812">Transmembrane</keyword>
<dbReference type="PANTHER" id="PTHR11893">
    <property type="entry name" value="INNEXIN"/>
    <property type="match status" value="1"/>
</dbReference>
<feature type="transmembrane region" description="Helical" evidence="12">
    <location>
        <begin position="576"/>
        <end position="605"/>
    </location>
</feature>
<keyword evidence="14" id="KW-1185">Reference proteome</keyword>
<evidence type="ECO:0000256" key="6">
    <source>
        <dbReference type="ARBA" id="ARBA00022868"/>
    </source>
</evidence>
<keyword evidence="11 12" id="KW-0407">Ion channel</keyword>
<evidence type="ECO:0000256" key="11">
    <source>
        <dbReference type="ARBA" id="ARBA00023303"/>
    </source>
</evidence>
<gene>
    <name evidence="12" type="primary">inx</name>
    <name evidence="13" type="ORF">NTEN_LOCUS17470</name>
</gene>
<organism evidence="13 14">
    <name type="scientific">Nesidiocoris tenuis</name>
    <dbReference type="NCBI Taxonomy" id="355587"/>
    <lineage>
        <taxon>Eukaryota</taxon>
        <taxon>Metazoa</taxon>
        <taxon>Ecdysozoa</taxon>
        <taxon>Arthropoda</taxon>
        <taxon>Hexapoda</taxon>
        <taxon>Insecta</taxon>
        <taxon>Pterygota</taxon>
        <taxon>Neoptera</taxon>
        <taxon>Paraneoptera</taxon>
        <taxon>Hemiptera</taxon>
        <taxon>Heteroptera</taxon>
        <taxon>Panheteroptera</taxon>
        <taxon>Cimicomorpha</taxon>
        <taxon>Miridae</taxon>
        <taxon>Dicyphina</taxon>
        <taxon>Nesidiocoris</taxon>
    </lineage>
</organism>
<comment type="subcellular location">
    <subcellularLocation>
        <location evidence="1">Cell junction</location>
        <location evidence="1">Gap junction</location>
    </subcellularLocation>
    <subcellularLocation>
        <location evidence="2 12">Cell membrane</location>
        <topology evidence="2 12">Multi-pass membrane protein</topology>
    </subcellularLocation>
</comment>
<evidence type="ECO:0000256" key="9">
    <source>
        <dbReference type="ARBA" id="ARBA00023065"/>
    </source>
</evidence>
<keyword evidence="4" id="KW-1003">Cell membrane</keyword>
<keyword evidence="7" id="KW-0965">Cell junction</keyword>
<dbReference type="GO" id="GO:0005886">
    <property type="term" value="C:plasma membrane"/>
    <property type="evidence" value="ECO:0007669"/>
    <property type="project" value="UniProtKB-SubCell"/>
</dbReference>
<dbReference type="Proteomes" id="UP000479000">
    <property type="component" value="Unassembled WGS sequence"/>
</dbReference>
<evidence type="ECO:0000313" key="14">
    <source>
        <dbReference type="Proteomes" id="UP000479000"/>
    </source>
</evidence>
<comment type="caution">
    <text evidence="12">Lacks conserved residue(s) required for the propagation of feature annotation.</text>
</comment>
<keyword evidence="10 12" id="KW-0472">Membrane</keyword>
<dbReference type="InterPro" id="IPR000990">
    <property type="entry name" value="Innexin"/>
</dbReference>
<reference evidence="13 14" key="1">
    <citation type="submission" date="2020-02" db="EMBL/GenBank/DDBJ databases">
        <authorList>
            <person name="Ferguson B K."/>
        </authorList>
    </citation>
    <scope>NUCLEOTIDE SEQUENCE [LARGE SCALE GENOMIC DNA]</scope>
</reference>
<evidence type="ECO:0000256" key="8">
    <source>
        <dbReference type="ARBA" id="ARBA00022989"/>
    </source>
</evidence>
<dbReference type="PANTHER" id="PTHR11893:SF39">
    <property type="entry name" value="INNEXIN INX1"/>
    <property type="match status" value="1"/>
</dbReference>
<accession>A0A6H5H8S4</accession>